<evidence type="ECO:0000256" key="1">
    <source>
        <dbReference type="SAM" id="MobiDB-lite"/>
    </source>
</evidence>
<protein>
    <submittedName>
        <fullName evidence="3">Uncharacterized protein</fullName>
    </submittedName>
</protein>
<evidence type="ECO:0000313" key="3">
    <source>
        <dbReference type="EMBL" id="CAD7283046.1"/>
    </source>
</evidence>
<keyword evidence="2" id="KW-0732">Signal</keyword>
<evidence type="ECO:0000313" key="4">
    <source>
        <dbReference type="Proteomes" id="UP000678499"/>
    </source>
</evidence>
<proteinExistence type="predicted"/>
<dbReference type="EMBL" id="OA886760">
    <property type="protein sequence ID" value="CAD7283046.1"/>
    <property type="molecule type" value="Genomic_DNA"/>
</dbReference>
<feature type="signal peptide" evidence="2">
    <location>
        <begin position="1"/>
        <end position="27"/>
    </location>
</feature>
<reference evidence="3" key="1">
    <citation type="submission" date="2020-11" db="EMBL/GenBank/DDBJ databases">
        <authorList>
            <person name="Tran Van P."/>
        </authorList>
    </citation>
    <scope>NUCLEOTIDE SEQUENCE</scope>
</reference>
<dbReference type="SUPFAM" id="SSF50494">
    <property type="entry name" value="Trypsin-like serine proteases"/>
    <property type="match status" value="1"/>
</dbReference>
<dbReference type="InterPro" id="IPR009003">
    <property type="entry name" value="Peptidase_S1_PA"/>
</dbReference>
<dbReference type="EMBL" id="CAJPEX010004723">
    <property type="protein sequence ID" value="CAG0923198.1"/>
    <property type="molecule type" value="Genomic_DNA"/>
</dbReference>
<organism evidence="3">
    <name type="scientific">Notodromas monacha</name>
    <dbReference type="NCBI Taxonomy" id="399045"/>
    <lineage>
        <taxon>Eukaryota</taxon>
        <taxon>Metazoa</taxon>
        <taxon>Ecdysozoa</taxon>
        <taxon>Arthropoda</taxon>
        <taxon>Crustacea</taxon>
        <taxon>Oligostraca</taxon>
        <taxon>Ostracoda</taxon>
        <taxon>Podocopa</taxon>
        <taxon>Podocopida</taxon>
        <taxon>Cypridocopina</taxon>
        <taxon>Cypridoidea</taxon>
        <taxon>Cyprididae</taxon>
        <taxon>Notodromas</taxon>
    </lineage>
</organism>
<dbReference type="AlphaFoldDB" id="A0A7R9GHS3"/>
<feature type="region of interest" description="Disordered" evidence="1">
    <location>
        <begin position="30"/>
        <end position="49"/>
    </location>
</feature>
<accession>A0A7R9GHS3</accession>
<sequence length="273" mass="29747">MFGFSNIHLFIALLILAVFNDSIMVSAHPSRAIKKRPSDTSSASRQRRLTRMTTEDQDAAFLAVVSANFKNAGPEPVYSGSIISPKCVLTYFDQLTQKFWEPTGQIVDGATLTAGVQSSARPTDIQTRFAPIANIVPFPGQTPESRNDVNSLFRNSMALVKVEQAFILGTGVKSIKIARNVGPSLLNVNNLGIYTHVITNEEGSAAVLRGSDDTLYLTAMTKGDICKTSPTTVFLGSSMAFSDHLDTICNEPDVDCAEAKYRFARRKLNAVLY</sequence>
<dbReference type="Proteomes" id="UP000678499">
    <property type="component" value="Unassembled WGS sequence"/>
</dbReference>
<gene>
    <name evidence="3" type="ORF">NMOB1V02_LOCUS10664</name>
</gene>
<keyword evidence="4" id="KW-1185">Reference proteome</keyword>
<name>A0A7R9GHS3_9CRUS</name>
<feature type="chain" id="PRO_5036210860" evidence="2">
    <location>
        <begin position="28"/>
        <end position="273"/>
    </location>
</feature>
<evidence type="ECO:0000256" key="2">
    <source>
        <dbReference type="SAM" id="SignalP"/>
    </source>
</evidence>